<dbReference type="GO" id="GO:0004729">
    <property type="term" value="F:oxygen-dependent protoporphyrinogen oxidase activity"/>
    <property type="evidence" value="ECO:0007669"/>
    <property type="project" value="UniProtKB-UniRule"/>
</dbReference>
<dbReference type="InterPro" id="IPR004572">
    <property type="entry name" value="Protoporphyrinogen_oxidase"/>
</dbReference>
<dbReference type="Proteomes" id="UP000001640">
    <property type="component" value="Chromosome 5"/>
</dbReference>
<evidence type="ECO:0000256" key="9">
    <source>
        <dbReference type="ARBA" id="ARBA00023133"/>
    </source>
</evidence>
<comment type="similarity">
    <text evidence="3 13">Belongs to the protoporphyrinogen/coproporphyrinogen oxidase family. Protoporphyrinogen oxidase subfamily.</text>
</comment>
<keyword evidence="5 13" id="KW-0285">Flavoprotein</keyword>
<dbReference type="RefSeq" id="XP_003676634.1">
    <property type="nucleotide sequence ID" value="XM_003676586.1"/>
</dbReference>
<dbReference type="EC" id="1.3.3.4" evidence="4 13"/>
<dbReference type="InParanoid" id="G0VFK8"/>
<dbReference type="OrthoDB" id="438553at2759"/>
<organism evidence="15 16">
    <name type="scientific">Naumovozyma castellii</name>
    <name type="common">Yeast</name>
    <name type="synonym">Saccharomyces castellii</name>
    <dbReference type="NCBI Taxonomy" id="27288"/>
    <lineage>
        <taxon>Eukaryota</taxon>
        <taxon>Fungi</taxon>
        <taxon>Dikarya</taxon>
        <taxon>Ascomycota</taxon>
        <taxon>Saccharomycotina</taxon>
        <taxon>Saccharomycetes</taxon>
        <taxon>Saccharomycetales</taxon>
        <taxon>Saccharomycetaceae</taxon>
        <taxon>Naumovozyma</taxon>
    </lineage>
</organism>
<evidence type="ECO:0000256" key="7">
    <source>
        <dbReference type="ARBA" id="ARBA00023002"/>
    </source>
</evidence>
<dbReference type="InterPro" id="IPR002937">
    <property type="entry name" value="Amino_oxidase"/>
</dbReference>
<dbReference type="EMBL" id="HE576756">
    <property type="protein sequence ID" value="CCC70275.1"/>
    <property type="molecule type" value="Genomic_DNA"/>
</dbReference>
<dbReference type="InterPro" id="IPR036188">
    <property type="entry name" value="FAD/NAD-bd_sf"/>
</dbReference>
<evidence type="ECO:0000256" key="8">
    <source>
        <dbReference type="ARBA" id="ARBA00023128"/>
    </source>
</evidence>
<evidence type="ECO:0000259" key="14">
    <source>
        <dbReference type="Pfam" id="PF01593"/>
    </source>
</evidence>
<evidence type="ECO:0000256" key="10">
    <source>
        <dbReference type="ARBA" id="ARBA00023244"/>
    </source>
</evidence>
<gene>
    <name evidence="15" type="primary">NCAS0E02050</name>
    <name evidence="15" type="ordered locus">NCAS_0E02050</name>
</gene>
<evidence type="ECO:0000256" key="13">
    <source>
        <dbReference type="RuleBase" id="RU367069"/>
    </source>
</evidence>
<dbReference type="GO" id="GO:0006782">
    <property type="term" value="P:protoporphyrinogen IX biosynthetic process"/>
    <property type="evidence" value="ECO:0007669"/>
    <property type="project" value="UniProtKB-UniRule"/>
</dbReference>
<evidence type="ECO:0000256" key="5">
    <source>
        <dbReference type="ARBA" id="ARBA00022630"/>
    </source>
</evidence>
<dbReference type="NCBIfam" id="TIGR00562">
    <property type="entry name" value="proto_IX_ox"/>
    <property type="match status" value="1"/>
</dbReference>
<comment type="catalytic activity">
    <reaction evidence="12 13">
        <text>protoporphyrinogen IX + 3 O2 = protoporphyrin IX + 3 H2O2</text>
        <dbReference type="Rhea" id="RHEA:25576"/>
        <dbReference type="ChEBI" id="CHEBI:15379"/>
        <dbReference type="ChEBI" id="CHEBI:16240"/>
        <dbReference type="ChEBI" id="CHEBI:57306"/>
        <dbReference type="ChEBI" id="CHEBI:57307"/>
        <dbReference type="EC" id="1.3.3.4"/>
    </reaction>
</comment>
<dbReference type="eggNOG" id="KOG1276">
    <property type="taxonomic scope" value="Eukaryota"/>
</dbReference>
<comment type="pathway">
    <text evidence="2 13">Porphyrin-containing compound metabolism; protoporphyrin-IX biosynthesis; protoporphyrin-IX from protoporphyrinogen-IX: step 1/1.</text>
</comment>
<evidence type="ECO:0000313" key="15">
    <source>
        <dbReference type="EMBL" id="CCC70275.1"/>
    </source>
</evidence>
<dbReference type="SUPFAM" id="SSF54373">
    <property type="entry name" value="FAD-linked reductases, C-terminal domain"/>
    <property type="match status" value="1"/>
</dbReference>
<comment type="cofactor">
    <cofactor evidence="13">
        <name>FAD</name>
        <dbReference type="ChEBI" id="CHEBI:57692"/>
    </cofactor>
    <text evidence="13">Binds 1 FAD per subunit.</text>
</comment>
<dbReference type="GO" id="GO:0005743">
    <property type="term" value="C:mitochondrial inner membrane"/>
    <property type="evidence" value="ECO:0007669"/>
    <property type="project" value="UniProtKB-SubCell"/>
</dbReference>
<dbReference type="FunCoup" id="G0VFK8">
    <property type="interactions" value="537"/>
</dbReference>
<dbReference type="Pfam" id="PF01593">
    <property type="entry name" value="Amino_oxidase"/>
    <property type="match status" value="1"/>
</dbReference>
<evidence type="ECO:0000256" key="2">
    <source>
        <dbReference type="ARBA" id="ARBA00005073"/>
    </source>
</evidence>
<keyword evidence="8" id="KW-0496">Mitochondrion</keyword>
<evidence type="ECO:0000256" key="12">
    <source>
        <dbReference type="ARBA" id="ARBA00047554"/>
    </source>
</evidence>
<evidence type="ECO:0000313" key="16">
    <source>
        <dbReference type="Proteomes" id="UP000001640"/>
    </source>
</evidence>
<keyword evidence="6 13" id="KW-0274">FAD</keyword>
<keyword evidence="16" id="KW-1185">Reference proteome</keyword>
<dbReference type="HOGENOM" id="CLU_009629_1_2_1"/>
<dbReference type="PANTHER" id="PTHR42923">
    <property type="entry name" value="PROTOPORPHYRINOGEN OXIDASE"/>
    <property type="match status" value="1"/>
</dbReference>
<dbReference type="SUPFAM" id="SSF51905">
    <property type="entry name" value="FAD/NAD(P)-binding domain"/>
    <property type="match status" value="1"/>
</dbReference>
<name>G0VFK8_NAUCA</name>
<evidence type="ECO:0000256" key="3">
    <source>
        <dbReference type="ARBA" id="ARBA00010551"/>
    </source>
</evidence>
<keyword evidence="7 13" id="KW-0560">Oxidoreductase</keyword>
<dbReference type="OMA" id="EHNQAVQ"/>
<evidence type="ECO:0000256" key="4">
    <source>
        <dbReference type="ARBA" id="ARBA00012867"/>
    </source>
</evidence>
<dbReference type="PANTHER" id="PTHR42923:SF3">
    <property type="entry name" value="PROTOPORPHYRINOGEN OXIDASE"/>
    <property type="match status" value="1"/>
</dbReference>
<accession>G0VFK8</accession>
<dbReference type="AlphaFoldDB" id="G0VFK8"/>
<sequence>MLLPLKKLPNNSKVAVVGGGVSGLMFTYFLGKLRPDIQITLFEGAKRTDGWINSWNTKDAEGKPIMLERGPRTLRGVSDGTVLIMDILRNHDEEKSIQCIDANSNANRKFLLDPNDHLVQVPNSLGSFLKFISNPLSKGLFSGLLGEWFRKPSINPTSDETVKSLMDRRYGNDLIGKNLLSAIYHGIYADDISTLSAQKTAAKTFYAERQYGSTMKAAFQNWKEKLFSSKSGNPLSKCLREYQTEFNKDSNVLIKLSQNLKQYPMLGLVGGLETLPKVVRKALDGMENVQILVNNPVTKISYTSRKPTVGVKLSNGDKMEGFDHLRLTNTPDKMASMVSATYRNLVKDLKLVEANTVVLVNFFLQKKDVIPKELEGFGYLVPSSNPNPEKVLGVIFDSVIENNFKPFDLRSKNKLRSNDYTKLTIMVGGHLLNKDGKQTIPAEDECISQVKDALNRHMKISREDLDDGLWVYTVAEKCFPHYFVGYNEWQARVEKEFLDRYDGKVSLGGMGFAKGPGVPDVVVDGFQDALKMK</sequence>
<dbReference type="KEGG" id="ncs:NCAS_0E02050"/>
<dbReference type="FunFam" id="3.50.50.60:FF:000276">
    <property type="entry name" value="Protoporphyrinogen oxidase"/>
    <property type="match status" value="1"/>
</dbReference>
<reference key="2">
    <citation type="submission" date="2011-08" db="EMBL/GenBank/DDBJ databases">
        <title>Genome sequence of Naumovozyma castellii.</title>
        <authorList>
            <person name="Gordon J.L."/>
            <person name="Armisen D."/>
            <person name="Proux-Wera E."/>
            <person name="OhEigeartaigh S.S."/>
            <person name="Byrne K.P."/>
            <person name="Wolfe K.H."/>
        </authorList>
    </citation>
    <scope>NUCLEOTIDE SEQUENCE</scope>
    <source>
        <strain>Type strain:CBS 4309</strain>
    </source>
</reference>
<dbReference type="UniPathway" id="UPA00251">
    <property type="reaction ID" value="UER00324"/>
</dbReference>
<evidence type="ECO:0000256" key="6">
    <source>
        <dbReference type="ARBA" id="ARBA00022827"/>
    </source>
</evidence>
<comment type="function">
    <text evidence="1 13">Catalyzes the 6-electron oxidation of protoporphyrinogen-IX to form protoporphyrin-IX.</text>
</comment>
<proteinExistence type="inferred from homology"/>
<evidence type="ECO:0000256" key="1">
    <source>
        <dbReference type="ARBA" id="ARBA00002600"/>
    </source>
</evidence>
<protein>
    <recommendedName>
        <fullName evidence="11 13">Protoporphyrinogen oxidase</fullName>
        <ecNumber evidence="4 13">1.3.3.4</ecNumber>
    </recommendedName>
</protein>
<keyword evidence="10 13" id="KW-0627">Porphyrin biosynthesis</keyword>
<dbReference type="STRING" id="1064592.G0VFK8"/>
<evidence type="ECO:0000256" key="11">
    <source>
        <dbReference type="ARBA" id="ARBA00044160"/>
    </source>
</evidence>
<dbReference type="GeneID" id="96903906"/>
<keyword evidence="9 13" id="KW-0350">Heme biosynthesis</keyword>
<feature type="domain" description="Amine oxidase" evidence="14">
    <location>
        <begin position="23"/>
        <end position="358"/>
    </location>
</feature>
<reference evidence="15 16" key="1">
    <citation type="journal article" date="2011" name="Proc. Natl. Acad. Sci. U.S.A.">
        <title>Evolutionary erosion of yeast sex chromosomes by mating-type switching accidents.</title>
        <authorList>
            <person name="Gordon J.L."/>
            <person name="Armisen D."/>
            <person name="Proux-Wera E."/>
            <person name="Oheigeartaigh S.S."/>
            <person name="Byrne K.P."/>
            <person name="Wolfe K.H."/>
        </authorList>
    </citation>
    <scope>NUCLEOTIDE SEQUENCE [LARGE SCALE GENOMIC DNA]</scope>
    <source>
        <strain evidence="16">ATCC 76901 / BCRC 22586 / CBS 4309 / NBRC 1992 / NRRL Y-12630</strain>
    </source>
</reference>
<dbReference type="InterPro" id="IPR050464">
    <property type="entry name" value="Zeta_carotene_desat/Oxidored"/>
</dbReference>
<dbReference type="Gene3D" id="3.50.50.60">
    <property type="entry name" value="FAD/NAD(P)-binding domain"/>
    <property type="match status" value="1"/>
</dbReference>
<comment type="subcellular location">
    <subcellularLocation>
        <location evidence="13">Mitochondrion inner membrane</location>
    </subcellularLocation>
</comment>